<evidence type="ECO:0008006" key="4">
    <source>
        <dbReference type="Google" id="ProtNLM"/>
    </source>
</evidence>
<reference evidence="2" key="1">
    <citation type="submission" date="2015-01" db="EMBL/GenBank/DDBJ databases">
        <title>The Genome Sequence of Cladophialophora bantiana CBS 173.52.</title>
        <authorList>
            <consortium name="The Broad Institute Genomics Platform"/>
            <person name="Cuomo C."/>
            <person name="de Hoog S."/>
            <person name="Gorbushina A."/>
            <person name="Stielow B."/>
            <person name="Teixiera M."/>
            <person name="Abouelleil A."/>
            <person name="Chapman S.B."/>
            <person name="Priest M."/>
            <person name="Young S.K."/>
            <person name="Wortman J."/>
            <person name="Nusbaum C."/>
            <person name="Birren B."/>
        </authorList>
    </citation>
    <scope>NUCLEOTIDE SEQUENCE [LARGE SCALE GENOMIC DNA]</scope>
    <source>
        <strain evidence="2">CBS 173.52</strain>
    </source>
</reference>
<dbReference type="VEuPathDB" id="FungiDB:Z519_05478"/>
<feature type="region of interest" description="Disordered" evidence="1">
    <location>
        <begin position="1"/>
        <end position="60"/>
    </location>
</feature>
<gene>
    <name evidence="2" type="ORF">Z519_05478</name>
</gene>
<dbReference type="InterPro" id="IPR021109">
    <property type="entry name" value="Peptidase_aspartic_dom_sf"/>
</dbReference>
<dbReference type="SUPFAM" id="SSF50630">
    <property type="entry name" value="Acid proteases"/>
    <property type="match status" value="1"/>
</dbReference>
<dbReference type="GeneID" id="27698406"/>
<dbReference type="EMBL" id="KN846986">
    <property type="protein sequence ID" value="KIW94162.1"/>
    <property type="molecule type" value="Genomic_DNA"/>
</dbReference>
<name>A0A0D2G6D5_CLAB1</name>
<feature type="compositionally biased region" description="Polar residues" evidence="1">
    <location>
        <begin position="25"/>
        <end position="44"/>
    </location>
</feature>
<proteinExistence type="predicted"/>
<protein>
    <recommendedName>
        <fullName evidence="4">Peptidase A2 domain-containing protein</fullName>
    </recommendedName>
</protein>
<dbReference type="CDD" id="cd00303">
    <property type="entry name" value="retropepsin_like"/>
    <property type="match status" value="1"/>
</dbReference>
<keyword evidence="3" id="KW-1185">Reference proteome</keyword>
<evidence type="ECO:0000313" key="3">
    <source>
        <dbReference type="Proteomes" id="UP000053789"/>
    </source>
</evidence>
<dbReference type="Pfam" id="PF13975">
    <property type="entry name" value="gag-asp_proteas"/>
    <property type="match status" value="1"/>
</dbReference>
<organism evidence="2 3">
    <name type="scientific">Cladophialophora bantiana (strain ATCC 10958 / CBS 173.52 / CDC B-1940 / NIH 8579)</name>
    <name type="common">Xylohypha bantiana</name>
    <dbReference type="NCBI Taxonomy" id="1442370"/>
    <lineage>
        <taxon>Eukaryota</taxon>
        <taxon>Fungi</taxon>
        <taxon>Dikarya</taxon>
        <taxon>Ascomycota</taxon>
        <taxon>Pezizomycotina</taxon>
        <taxon>Eurotiomycetes</taxon>
        <taxon>Chaetothyriomycetidae</taxon>
        <taxon>Chaetothyriales</taxon>
        <taxon>Herpotrichiellaceae</taxon>
        <taxon>Cladophialophora</taxon>
    </lineage>
</organism>
<dbReference type="AlphaFoldDB" id="A0A0D2G6D5"/>
<dbReference type="HOGENOM" id="CLU_1475011_0_0_1"/>
<dbReference type="RefSeq" id="XP_016620831.1">
    <property type="nucleotide sequence ID" value="XM_016763218.1"/>
</dbReference>
<accession>A0A0D2G6D5</accession>
<evidence type="ECO:0000313" key="2">
    <source>
        <dbReference type="EMBL" id="KIW94162.1"/>
    </source>
</evidence>
<dbReference type="OrthoDB" id="6079484at2759"/>
<dbReference type="Gene3D" id="2.40.70.10">
    <property type="entry name" value="Acid Proteases"/>
    <property type="match status" value="1"/>
</dbReference>
<sequence length="183" mass="20243">MTSPARPALIDDSPRSPPSPPRSFQCLSSPLNTRQTRSISQRGKQINEPKDPCGSVKPSPPIRSCVDLSLNGYNESAVADTGAQENFISARLAARLKLQIRKQANAPGSFPPQFINAVGQSMKVLGYVTVSCKFTHEAEEISENRFWVLPGLIVPLIVGRKFLEVTECLTEFRYRLRKTTSLQ</sequence>
<dbReference type="Proteomes" id="UP000053789">
    <property type="component" value="Unassembled WGS sequence"/>
</dbReference>
<evidence type="ECO:0000256" key="1">
    <source>
        <dbReference type="SAM" id="MobiDB-lite"/>
    </source>
</evidence>